<comment type="caution">
    <text evidence="1">The sequence shown here is derived from an EMBL/GenBank/DDBJ whole genome shotgun (WGS) entry which is preliminary data.</text>
</comment>
<accession>A0A4U5M7P6</accession>
<evidence type="ECO:0000313" key="2">
    <source>
        <dbReference type="Proteomes" id="UP000298663"/>
    </source>
</evidence>
<reference evidence="1 2" key="2">
    <citation type="journal article" date="2019" name="G3 (Bethesda)">
        <title>Hybrid Assembly of the Genome of the Entomopathogenic Nematode Steinernema carpocapsae Identifies the X-Chromosome.</title>
        <authorList>
            <person name="Serra L."/>
            <person name="Macchietto M."/>
            <person name="Macias-Munoz A."/>
            <person name="McGill C.J."/>
            <person name="Rodriguez I.M."/>
            <person name="Rodriguez B."/>
            <person name="Murad R."/>
            <person name="Mortazavi A."/>
        </authorList>
    </citation>
    <scope>NUCLEOTIDE SEQUENCE [LARGE SCALE GENOMIC DNA]</scope>
    <source>
        <strain evidence="1 2">ALL</strain>
    </source>
</reference>
<keyword evidence="2" id="KW-1185">Reference proteome</keyword>
<gene>
    <name evidence="1" type="ORF">L596_025406</name>
</gene>
<dbReference type="AlphaFoldDB" id="A0A4U5M7P6"/>
<reference evidence="1 2" key="1">
    <citation type="journal article" date="2015" name="Genome Biol.">
        <title>Comparative genomics of Steinernema reveals deeply conserved gene regulatory networks.</title>
        <authorList>
            <person name="Dillman A.R."/>
            <person name="Macchietto M."/>
            <person name="Porter C.F."/>
            <person name="Rogers A."/>
            <person name="Williams B."/>
            <person name="Antoshechkin I."/>
            <person name="Lee M.M."/>
            <person name="Goodwin Z."/>
            <person name="Lu X."/>
            <person name="Lewis E.E."/>
            <person name="Goodrich-Blair H."/>
            <person name="Stock S.P."/>
            <person name="Adams B.J."/>
            <person name="Sternberg P.W."/>
            <person name="Mortazavi A."/>
        </authorList>
    </citation>
    <scope>NUCLEOTIDE SEQUENCE [LARGE SCALE GENOMIC DNA]</scope>
    <source>
        <strain evidence="1 2">ALL</strain>
    </source>
</reference>
<sequence>MNHVPSEFIDRCLAISSCSYNACLLSSRWGSQSENFLQRFYQTPEVRLFFQITLNEDKILFSSQPSDFKRSNFRISSLQIVGQDQRSSFKADQMSTKDVCESLSKISSSLTPASELLLLEIGPKDEEVLLKLLESMNKSFSRLTILKPFELQKTSDIVKSLRNFGYFSTVSYRQHDKDENLHFCHEVLEDLSVNYVMLYLDNKHVKERSAMSKKVIKTLSNAKFTTSICVTDKKFRAGPNSPRLDTSKNIKKVIKGIQLEIGKVPNNPYIVFQFYH</sequence>
<proteinExistence type="predicted"/>
<dbReference type="EMBL" id="AZBU02000009">
    <property type="protein sequence ID" value="TKR64936.1"/>
    <property type="molecule type" value="Genomic_DNA"/>
</dbReference>
<organism evidence="1 2">
    <name type="scientific">Steinernema carpocapsae</name>
    <name type="common">Entomopathogenic nematode</name>
    <dbReference type="NCBI Taxonomy" id="34508"/>
    <lineage>
        <taxon>Eukaryota</taxon>
        <taxon>Metazoa</taxon>
        <taxon>Ecdysozoa</taxon>
        <taxon>Nematoda</taxon>
        <taxon>Chromadorea</taxon>
        <taxon>Rhabditida</taxon>
        <taxon>Tylenchina</taxon>
        <taxon>Panagrolaimomorpha</taxon>
        <taxon>Strongyloidoidea</taxon>
        <taxon>Steinernematidae</taxon>
        <taxon>Steinernema</taxon>
    </lineage>
</organism>
<evidence type="ECO:0000313" key="1">
    <source>
        <dbReference type="EMBL" id="TKR64936.1"/>
    </source>
</evidence>
<protein>
    <submittedName>
        <fullName evidence="1">Uncharacterized protein</fullName>
    </submittedName>
</protein>
<dbReference type="Proteomes" id="UP000298663">
    <property type="component" value="Unassembled WGS sequence"/>
</dbReference>
<name>A0A4U5M7P6_STECR</name>